<dbReference type="GO" id="GO:0005524">
    <property type="term" value="F:ATP binding"/>
    <property type="evidence" value="ECO:0007669"/>
    <property type="project" value="UniProtKB-KW"/>
</dbReference>
<dbReference type="PANTHER" id="PTHR24221">
    <property type="entry name" value="ATP-BINDING CASSETTE SUB-FAMILY B"/>
    <property type="match status" value="1"/>
</dbReference>
<protein>
    <submittedName>
        <fullName evidence="10">ABC transporter ATP-binding protein</fullName>
    </submittedName>
</protein>
<dbReference type="PROSITE" id="PS50893">
    <property type="entry name" value="ABC_TRANSPORTER_2"/>
    <property type="match status" value="1"/>
</dbReference>
<gene>
    <name evidence="10" type="ORF">HNI00_00820</name>
</gene>
<evidence type="ECO:0000256" key="1">
    <source>
        <dbReference type="ARBA" id="ARBA00004651"/>
    </source>
</evidence>
<dbReference type="AlphaFoldDB" id="A0AA96Y2A8"/>
<dbReference type="Gene3D" id="1.20.1560.10">
    <property type="entry name" value="ABC transporter type 1, transmembrane domain"/>
    <property type="match status" value="1"/>
</dbReference>
<dbReference type="GO" id="GO:0005886">
    <property type="term" value="C:plasma membrane"/>
    <property type="evidence" value="ECO:0007669"/>
    <property type="project" value="UniProtKB-SubCell"/>
</dbReference>
<evidence type="ECO:0000256" key="6">
    <source>
        <dbReference type="ARBA" id="ARBA00023136"/>
    </source>
</evidence>
<dbReference type="PROSITE" id="PS50929">
    <property type="entry name" value="ABC_TM1F"/>
    <property type="match status" value="1"/>
</dbReference>
<feature type="domain" description="ABC transmembrane type-1" evidence="9">
    <location>
        <begin position="54"/>
        <end position="336"/>
    </location>
</feature>
<dbReference type="EMBL" id="CP053540">
    <property type="protein sequence ID" value="WOB41879.1"/>
    <property type="molecule type" value="Genomic_DNA"/>
</dbReference>
<dbReference type="PANTHER" id="PTHR24221:SF654">
    <property type="entry name" value="ATP-BINDING CASSETTE SUB-FAMILY B MEMBER 6"/>
    <property type="match status" value="1"/>
</dbReference>
<dbReference type="InterPro" id="IPR003439">
    <property type="entry name" value="ABC_transporter-like_ATP-bd"/>
</dbReference>
<keyword evidence="2 7" id="KW-0812">Transmembrane</keyword>
<proteinExistence type="predicted"/>
<dbReference type="SUPFAM" id="SSF90123">
    <property type="entry name" value="ABC transporter transmembrane region"/>
    <property type="match status" value="1"/>
</dbReference>
<evidence type="ECO:0000259" key="8">
    <source>
        <dbReference type="PROSITE" id="PS50893"/>
    </source>
</evidence>
<dbReference type="KEGG" id="tog:HNI00_00820"/>
<dbReference type="InterPro" id="IPR039421">
    <property type="entry name" value="Type_1_exporter"/>
</dbReference>
<dbReference type="SMART" id="SM00382">
    <property type="entry name" value="AAA"/>
    <property type="match status" value="1"/>
</dbReference>
<dbReference type="GO" id="GO:0016887">
    <property type="term" value="F:ATP hydrolysis activity"/>
    <property type="evidence" value="ECO:0007669"/>
    <property type="project" value="InterPro"/>
</dbReference>
<keyword evidence="4 10" id="KW-0067">ATP-binding</keyword>
<feature type="transmembrane region" description="Helical" evidence="7">
    <location>
        <begin position="194"/>
        <end position="214"/>
    </location>
</feature>
<feature type="transmembrane region" description="Helical" evidence="7">
    <location>
        <begin position="34"/>
        <end position="61"/>
    </location>
</feature>
<dbReference type="Pfam" id="PF00005">
    <property type="entry name" value="ABC_tran"/>
    <property type="match status" value="1"/>
</dbReference>
<keyword evidence="3" id="KW-0547">Nucleotide-binding</keyword>
<accession>A0AA96Y2A8</accession>
<evidence type="ECO:0000256" key="2">
    <source>
        <dbReference type="ARBA" id="ARBA00022692"/>
    </source>
</evidence>
<dbReference type="GO" id="GO:0034040">
    <property type="term" value="F:ATPase-coupled lipid transmembrane transporter activity"/>
    <property type="evidence" value="ECO:0007669"/>
    <property type="project" value="TreeGrafter"/>
</dbReference>
<evidence type="ECO:0000256" key="7">
    <source>
        <dbReference type="SAM" id="Phobius"/>
    </source>
</evidence>
<reference evidence="10" key="1">
    <citation type="submission" date="2020-05" db="EMBL/GenBank/DDBJ databases">
        <authorList>
            <person name="Zhu T."/>
            <person name="Keshari N."/>
            <person name="Lu X."/>
        </authorList>
    </citation>
    <scope>NUCLEOTIDE SEQUENCE</scope>
    <source>
        <strain evidence="10">NK1-22</strain>
    </source>
</reference>
<dbReference type="NCBIfam" id="NF045513">
    <property type="entry name" value="HepA_fam_ABC"/>
    <property type="match status" value="1"/>
</dbReference>
<keyword evidence="5 7" id="KW-1133">Transmembrane helix</keyword>
<dbReference type="InterPro" id="IPR003593">
    <property type="entry name" value="AAA+_ATPase"/>
</dbReference>
<dbReference type="PROSITE" id="PS00211">
    <property type="entry name" value="ABC_TRANSPORTER_1"/>
    <property type="match status" value="1"/>
</dbReference>
<keyword evidence="6 7" id="KW-0472">Membrane</keyword>
<dbReference type="Gene3D" id="3.40.50.300">
    <property type="entry name" value="P-loop containing nucleotide triphosphate hydrolases"/>
    <property type="match status" value="1"/>
</dbReference>
<evidence type="ECO:0000259" key="9">
    <source>
        <dbReference type="PROSITE" id="PS50929"/>
    </source>
</evidence>
<sequence>MFFKLLQLVRKPLRATRFWQENHLILREFKSFRWLAIAAVCFALLASITEGFGLGFLLAFLQSLTSPDAPPVQTGIEWFDVWILGVNAPVNQRLYRVSGLIVAATCIRAVFNYLAQYYTLTSEVTLIDRLRKRVFEQLQSQRLSYFSQTRSGELVDVLTSEMERIRNAFGAMSFLMTRAFTLLVYAIAILLLSWQLSLISILLFGGLAFGFSKLNKRVRRRSTRTSQASGRLTSIAIEFINGIRTVQAFSAQDFERRRFYQASTGLVQEWKTVYRLSCLVRPLAEASATFVLVGMIILALTNRIMPVASLLTFLFILFRMVPYSQDLLGVFSHLSTMMGSVENIKRLLSDEGKQFFEDGTRSFPGLFHGIEFVAVDFGYDPDHLVLKDINLCIEKGKTTALVGASGSGKSTLADLISRFYDPTAGQVLLDGIDLREFEIDSVRHRLAIVSQDTFIFNASIRSNIAYGSEQATDSEVYEAARLANALEFILEMPEGFETTLGDRGIRLSGGQRQRIAIARALLRNPEILILDEATSALDSVSERLIQEALEKLSVGRTVLAIAHRLSTISGADKIVVLEQGRIVEQGGYRELIDRRDRFWKYYQIQQAS</sequence>
<dbReference type="FunFam" id="3.40.50.300:FF:000218">
    <property type="entry name" value="Multidrug ABC transporter ATP-binding protein"/>
    <property type="match status" value="1"/>
</dbReference>
<feature type="transmembrane region" description="Helical" evidence="7">
    <location>
        <begin position="168"/>
        <end position="188"/>
    </location>
</feature>
<organism evidence="10">
    <name type="scientific">Thermoleptolyngbya oregonensis NK1-22</name>
    <dbReference type="NCBI Taxonomy" id="2547457"/>
    <lineage>
        <taxon>Bacteria</taxon>
        <taxon>Bacillati</taxon>
        <taxon>Cyanobacteriota</taxon>
        <taxon>Cyanophyceae</taxon>
        <taxon>Oculatellales</taxon>
        <taxon>Oculatellaceae</taxon>
        <taxon>Thermoleptolyngbya</taxon>
    </lineage>
</organism>
<evidence type="ECO:0000256" key="3">
    <source>
        <dbReference type="ARBA" id="ARBA00022741"/>
    </source>
</evidence>
<dbReference type="RefSeq" id="WP_316789842.1">
    <property type="nucleotide sequence ID" value="NZ_CP053540.1"/>
</dbReference>
<evidence type="ECO:0000256" key="4">
    <source>
        <dbReference type="ARBA" id="ARBA00022840"/>
    </source>
</evidence>
<evidence type="ECO:0000313" key="10">
    <source>
        <dbReference type="EMBL" id="WOB41879.1"/>
    </source>
</evidence>
<evidence type="ECO:0000256" key="5">
    <source>
        <dbReference type="ARBA" id="ARBA00022989"/>
    </source>
</evidence>
<feature type="domain" description="ABC transporter" evidence="8">
    <location>
        <begin position="370"/>
        <end position="604"/>
    </location>
</feature>
<dbReference type="Pfam" id="PF00664">
    <property type="entry name" value="ABC_membrane"/>
    <property type="match status" value="1"/>
</dbReference>
<dbReference type="SUPFAM" id="SSF52540">
    <property type="entry name" value="P-loop containing nucleoside triphosphate hydrolases"/>
    <property type="match status" value="1"/>
</dbReference>
<dbReference type="InterPro" id="IPR036640">
    <property type="entry name" value="ABC1_TM_sf"/>
</dbReference>
<dbReference type="InterPro" id="IPR027417">
    <property type="entry name" value="P-loop_NTPase"/>
</dbReference>
<dbReference type="GO" id="GO:0140359">
    <property type="term" value="F:ABC-type transporter activity"/>
    <property type="evidence" value="ECO:0007669"/>
    <property type="project" value="InterPro"/>
</dbReference>
<dbReference type="InterPro" id="IPR011527">
    <property type="entry name" value="ABC1_TM_dom"/>
</dbReference>
<comment type="subcellular location">
    <subcellularLocation>
        <location evidence="1">Cell membrane</location>
        <topology evidence="1">Multi-pass membrane protein</topology>
    </subcellularLocation>
</comment>
<dbReference type="InterPro" id="IPR017871">
    <property type="entry name" value="ABC_transporter-like_CS"/>
</dbReference>
<name>A0AA96Y2A8_9CYAN</name>